<comment type="caution">
    <text evidence="20">The sequence shown here is derived from an EMBL/GenBank/DDBJ whole genome shotgun (WGS) entry which is preliminary data.</text>
</comment>
<feature type="compositionally biased region" description="Polar residues" evidence="18">
    <location>
        <begin position="459"/>
        <end position="477"/>
    </location>
</feature>
<keyword evidence="17" id="KW-0966">Cell projection</keyword>
<dbReference type="GO" id="GO:0010494">
    <property type="term" value="C:cytoplasmic stress granule"/>
    <property type="evidence" value="ECO:0007669"/>
    <property type="project" value="UniProtKB-SubCell"/>
</dbReference>
<evidence type="ECO:0000259" key="19">
    <source>
        <dbReference type="SMART" id="SM01044"/>
    </source>
</evidence>
<feature type="compositionally biased region" description="Basic and acidic residues" evidence="18">
    <location>
        <begin position="750"/>
        <end position="761"/>
    </location>
</feature>
<dbReference type="PANTHER" id="PTHR13434">
    <property type="entry name" value="PROTEIN CASC3"/>
    <property type="match status" value="1"/>
</dbReference>
<evidence type="ECO:0000256" key="5">
    <source>
        <dbReference type="ARBA" id="ARBA00009548"/>
    </source>
</evidence>
<evidence type="ECO:0000256" key="14">
    <source>
        <dbReference type="ARBA" id="ARBA00023161"/>
    </source>
</evidence>
<dbReference type="AlphaFoldDB" id="A0A504YNA9"/>
<dbReference type="SMART" id="SM01044">
    <property type="entry name" value="Btz"/>
    <property type="match status" value="1"/>
</dbReference>
<dbReference type="STRING" id="46835.A0A504YNA9"/>
<keyword evidence="13" id="KW-0694">RNA-binding</keyword>
<dbReference type="PANTHER" id="PTHR13434:SF0">
    <property type="entry name" value="PROTEIN CASC3"/>
    <property type="match status" value="1"/>
</dbReference>
<evidence type="ECO:0000256" key="1">
    <source>
        <dbReference type="ARBA" id="ARBA00004210"/>
    </source>
</evidence>
<reference evidence="20 21" key="1">
    <citation type="submission" date="2019-04" db="EMBL/GenBank/DDBJ databases">
        <title>Annotation for the trematode Fasciola gigantica.</title>
        <authorList>
            <person name="Choi Y.-J."/>
        </authorList>
    </citation>
    <scope>NUCLEOTIDE SEQUENCE [LARGE SCALE GENOMIC DNA]</scope>
    <source>
        <strain evidence="20">Uganda_cow_1</strain>
    </source>
</reference>
<organism evidence="20 21">
    <name type="scientific">Fasciola gigantica</name>
    <name type="common">Giant liver fluke</name>
    <dbReference type="NCBI Taxonomy" id="46835"/>
    <lineage>
        <taxon>Eukaryota</taxon>
        <taxon>Metazoa</taxon>
        <taxon>Spiralia</taxon>
        <taxon>Lophotrochozoa</taxon>
        <taxon>Platyhelminthes</taxon>
        <taxon>Trematoda</taxon>
        <taxon>Digenea</taxon>
        <taxon>Plagiorchiida</taxon>
        <taxon>Echinostomata</taxon>
        <taxon>Echinostomatoidea</taxon>
        <taxon>Fasciolidae</taxon>
        <taxon>Fasciola</taxon>
    </lineage>
</organism>
<feature type="compositionally biased region" description="Basic and acidic residues" evidence="18">
    <location>
        <begin position="549"/>
        <end position="561"/>
    </location>
</feature>
<keyword evidence="16" id="KW-0539">Nucleus</keyword>
<feature type="compositionally biased region" description="Acidic residues" evidence="18">
    <location>
        <begin position="167"/>
        <end position="185"/>
    </location>
</feature>
<feature type="region of interest" description="Disordered" evidence="18">
    <location>
        <begin position="577"/>
        <end position="599"/>
    </location>
</feature>
<keyword evidence="10" id="KW-0747">Spliceosome</keyword>
<dbReference type="GO" id="GO:0005681">
    <property type="term" value="C:spliceosomal complex"/>
    <property type="evidence" value="ECO:0007669"/>
    <property type="project" value="UniProtKB-KW"/>
</dbReference>
<dbReference type="GO" id="GO:0003729">
    <property type="term" value="F:mRNA binding"/>
    <property type="evidence" value="ECO:0007669"/>
    <property type="project" value="InterPro"/>
</dbReference>
<evidence type="ECO:0000313" key="20">
    <source>
        <dbReference type="EMBL" id="TPP59417.1"/>
    </source>
</evidence>
<dbReference type="GO" id="GO:0016607">
    <property type="term" value="C:nuclear speck"/>
    <property type="evidence" value="ECO:0007669"/>
    <property type="project" value="UniProtKB-SubCell"/>
</dbReference>
<evidence type="ECO:0000256" key="13">
    <source>
        <dbReference type="ARBA" id="ARBA00022884"/>
    </source>
</evidence>
<keyword evidence="7" id="KW-0813">Transport</keyword>
<dbReference type="GO" id="GO:0030425">
    <property type="term" value="C:dendrite"/>
    <property type="evidence" value="ECO:0007669"/>
    <property type="project" value="UniProtKB-SubCell"/>
</dbReference>
<feature type="region of interest" description="Disordered" evidence="18">
    <location>
        <begin position="728"/>
        <end position="796"/>
    </location>
</feature>
<evidence type="ECO:0000256" key="8">
    <source>
        <dbReference type="ARBA" id="ARBA00022490"/>
    </source>
</evidence>
<dbReference type="GO" id="GO:0006417">
    <property type="term" value="P:regulation of translation"/>
    <property type="evidence" value="ECO:0007669"/>
    <property type="project" value="UniProtKB-KW"/>
</dbReference>
<feature type="domain" description="Btz" evidence="19">
    <location>
        <begin position="215"/>
        <end position="324"/>
    </location>
</feature>
<feature type="region of interest" description="Disordered" evidence="18">
    <location>
        <begin position="35"/>
        <end position="91"/>
    </location>
</feature>
<feature type="compositionally biased region" description="Polar residues" evidence="18">
    <location>
        <begin position="385"/>
        <end position="398"/>
    </location>
</feature>
<keyword evidence="8" id="KW-0963">Cytoplasm</keyword>
<evidence type="ECO:0000256" key="3">
    <source>
        <dbReference type="ARBA" id="ARBA00004324"/>
    </source>
</evidence>
<dbReference type="Pfam" id="PF09405">
    <property type="entry name" value="Btz"/>
    <property type="match status" value="1"/>
</dbReference>
<accession>A0A504YNA9</accession>
<dbReference type="InterPro" id="IPR028544">
    <property type="entry name" value="CASC3"/>
</dbReference>
<feature type="compositionally biased region" description="Basic and acidic residues" evidence="18">
    <location>
        <begin position="439"/>
        <end position="457"/>
    </location>
</feature>
<keyword evidence="12" id="KW-0810">Translation regulation</keyword>
<protein>
    <recommendedName>
        <fullName evidence="6">Protein CASC3</fullName>
    </recommendedName>
</protein>
<feature type="compositionally biased region" description="Polar residues" evidence="18">
    <location>
        <begin position="779"/>
        <end position="796"/>
    </location>
</feature>
<dbReference type="EMBL" id="SUNJ01010744">
    <property type="protein sequence ID" value="TPP59417.1"/>
    <property type="molecule type" value="Genomic_DNA"/>
</dbReference>
<comment type="subcellular location">
    <subcellularLocation>
        <location evidence="2">Cell projection</location>
        <location evidence="2">Dendrite</location>
    </subcellularLocation>
    <subcellularLocation>
        <location evidence="1">Cytoplasm</location>
        <location evidence="1">Stress granule</location>
    </subcellularLocation>
    <subcellularLocation>
        <location evidence="4">Cytoplasm</location>
        <location evidence="4">Perinuclear region</location>
    </subcellularLocation>
    <subcellularLocation>
        <location evidence="3">Nucleus speckle</location>
    </subcellularLocation>
</comment>
<feature type="non-terminal residue" evidence="20">
    <location>
        <position position="1"/>
    </location>
</feature>
<feature type="compositionally biased region" description="Polar residues" evidence="18">
    <location>
        <begin position="519"/>
        <end position="544"/>
    </location>
</feature>
<feature type="compositionally biased region" description="Polar residues" evidence="18">
    <location>
        <begin position="60"/>
        <end position="84"/>
    </location>
</feature>
<feature type="compositionally biased region" description="Polar residues" evidence="18">
    <location>
        <begin position="366"/>
        <end position="375"/>
    </location>
</feature>
<evidence type="ECO:0000256" key="4">
    <source>
        <dbReference type="ARBA" id="ARBA00004556"/>
    </source>
</evidence>
<dbReference type="GO" id="GO:0006397">
    <property type="term" value="P:mRNA processing"/>
    <property type="evidence" value="ECO:0007669"/>
    <property type="project" value="UniProtKB-KW"/>
</dbReference>
<sequence>SSFSALSEKSAAKNEFTITKVQSVTNLISDAVREDIHSSTKHEGADPNKLEDSKCPLKTASLSLPNFSPTETHGGQPGSRSQLETDSEELSASLAKNLNIDEEPSGKYPVCVENEPHQMAININESGSVISDGDSADEEFNEHIAHCSDSDEDILPGARRPRRVHSDDEEDDDDISGEYDDDDFVDSCHDQDIGLHYSDTEDAHLKEPGSPEPRGDSSPSSSLKCENQHDVQKSTNSPLANKELELDADQDKKNPAYIPRTGRYFMHDYREDEEETSQENSAETKSRKDTKKWKHDRFRECEQAPRSTAELIRKYGYDIREGAEGAFSHNAHESSNDVHEHQATVDTPHEMKPTDRSHRSNHRNAEQQYEPSLSRRSMGVGAACRSSQVCHDMPSQSHGEARINPSRPLRGRFTVGQRRPAPPSFHRGRSDPTYFSQPTKDEIESVTERRQLPDHHTGRTNQLNSFEQNRSSESRNFVSKHIAGRQSYSRKDMEHRGSIHQNHPPRRSFIRPRGALQRENLSCSGRSAATGTQSRYVHSNQRNENVAPRVRDDRKPTEQGPKRYSALRQTTDYRSNLAESSGLSNQNEKLTQRSTQSTENQYVSNVHSVIPEEYVTYNTRQKFAPVIDEYGPTTNFIMDNMGSANRSDVHFHPVSVPYSQESSVQPYAYDNGTGSDPNAYSCTAYPQIAPVDLYPITGIETYSEAMPVHPYLYSTTVDAYSVIQTEAVQPYESSPVSRERRPVLGRRPLKPLEIKDPRDRCQPTSIVPDQTNNDKAKSSQEPWSAAQATEATSQDT</sequence>
<evidence type="ECO:0000256" key="16">
    <source>
        <dbReference type="ARBA" id="ARBA00023242"/>
    </source>
</evidence>
<feature type="compositionally biased region" description="Basic and acidic residues" evidence="18">
    <location>
        <begin position="330"/>
        <end position="358"/>
    </location>
</feature>
<feature type="compositionally biased region" description="Polar residues" evidence="18">
    <location>
        <begin position="762"/>
        <end position="771"/>
    </location>
</feature>
<keyword evidence="14" id="KW-0866">Nonsense-mediated mRNA decay</keyword>
<evidence type="ECO:0000313" key="21">
    <source>
        <dbReference type="Proteomes" id="UP000316759"/>
    </source>
</evidence>
<dbReference type="GO" id="GO:0008380">
    <property type="term" value="P:RNA splicing"/>
    <property type="evidence" value="ECO:0007669"/>
    <property type="project" value="UniProtKB-KW"/>
</dbReference>
<keyword evidence="21" id="KW-1185">Reference proteome</keyword>
<evidence type="ECO:0000256" key="2">
    <source>
        <dbReference type="ARBA" id="ARBA00004279"/>
    </source>
</evidence>
<evidence type="ECO:0000256" key="10">
    <source>
        <dbReference type="ARBA" id="ARBA00022728"/>
    </source>
</evidence>
<comment type="similarity">
    <text evidence="5">Belongs to the CASC3 family.</text>
</comment>
<evidence type="ECO:0000256" key="7">
    <source>
        <dbReference type="ARBA" id="ARBA00022448"/>
    </source>
</evidence>
<feature type="region of interest" description="Disordered" evidence="18">
    <location>
        <begin position="146"/>
        <end position="296"/>
    </location>
</feature>
<dbReference type="GO" id="GO:0000184">
    <property type="term" value="P:nuclear-transcribed mRNA catabolic process, nonsense-mediated decay"/>
    <property type="evidence" value="ECO:0007669"/>
    <property type="project" value="UniProtKB-KW"/>
</dbReference>
<evidence type="ECO:0000256" key="12">
    <source>
        <dbReference type="ARBA" id="ARBA00022845"/>
    </source>
</evidence>
<proteinExistence type="inferred from homology"/>
<name>A0A504YNA9_FASGI</name>
<keyword evidence="11" id="KW-0509">mRNA transport</keyword>
<dbReference type="GO" id="GO:0048471">
    <property type="term" value="C:perinuclear region of cytoplasm"/>
    <property type="evidence" value="ECO:0007669"/>
    <property type="project" value="UniProtKB-SubCell"/>
</dbReference>
<evidence type="ECO:0000256" key="6">
    <source>
        <dbReference type="ARBA" id="ARBA00019964"/>
    </source>
</evidence>
<feature type="region of interest" description="Disordered" evidence="18">
    <location>
        <begin position="329"/>
        <end position="564"/>
    </location>
</feature>
<keyword evidence="9" id="KW-0507">mRNA processing</keyword>
<evidence type="ECO:0000256" key="9">
    <source>
        <dbReference type="ARBA" id="ARBA00022664"/>
    </source>
</evidence>
<dbReference type="OrthoDB" id="657902at2759"/>
<gene>
    <name evidence="20" type="ORF">FGIG_10711</name>
</gene>
<feature type="compositionally biased region" description="Basic and acidic residues" evidence="18">
    <location>
        <begin position="186"/>
        <end position="215"/>
    </location>
</feature>
<dbReference type="GO" id="GO:0051028">
    <property type="term" value="P:mRNA transport"/>
    <property type="evidence" value="ECO:0007669"/>
    <property type="project" value="UniProtKB-KW"/>
</dbReference>
<evidence type="ECO:0000256" key="17">
    <source>
        <dbReference type="ARBA" id="ARBA00023273"/>
    </source>
</evidence>
<keyword evidence="15" id="KW-0508">mRNA splicing</keyword>
<evidence type="ECO:0000256" key="18">
    <source>
        <dbReference type="SAM" id="MobiDB-lite"/>
    </source>
</evidence>
<evidence type="ECO:0000256" key="15">
    <source>
        <dbReference type="ARBA" id="ARBA00023187"/>
    </source>
</evidence>
<dbReference type="InterPro" id="IPR018545">
    <property type="entry name" value="Btz_dom"/>
</dbReference>
<feature type="compositionally biased region" description="Basic and acidic residues" evidence="18">
    <location>
        <begin position="242"/>
        <end position="254"/>
    </location>
</feature>
<evidence type="ECO:0000256" key="11">
    <source>
        <dbReference type="ARBA" id="ARBA00022816"/>
    </source>
</evidence>
<feature type="compositionally biased region" description="Basic and acidic residues" evidence="18">
    <location>
        <begin position="35"/>
        <end position="55"/>
    </location>
</feature>
<dbReference type="Proteomes" id="UP000316759">
    <property type="component" value="Unassembled WGS sequence"/>
</dbReference>
<dbReference type="GO" id="GO:0035145">
    <property type="term" value="C:exon-exon junction complex"/>
    <property type="evidence" value="ECO:0007669"/>
    <property type="project" value="InterPro"/>
</dbReference>